<dbReference type="Pfam" id="PF13238">
    <property type="entry name" value="AAA_18"/>
    <property type="match status" value="1"/>
</dbReference>
<reference evidence="3" key="2">
    <citation type="journal article" date="2009" name="Fungal Genet. Biol.">
        <title>The 2008 update of the Aspergillus nidulans genome annotation: a community effort.</title>
        <authorList>
            <person name="Wortman J.R."/>
            <person name="Gilsenan J.M."/>
            <person name="Joardar V."/>
            <person name="Deegan J."/>
            <person name="Clutterbuck J."/>
            <person name="Andersen M.R."/>
            <person name="Archer D."/>
            <person name="Bencina M."/>
            <person name="Braus G."/>
            <person name="Coutinho P."/>
            <person name="von Dohren H."/>
            <person name="Doonan J."/>
            <person name="Driessen A.J."/>
            <person name="Durek P."/>
            <person name="Espeso E."/>
            <person name="Fekete E."/>
            <person name="Flipphi M."/>
            <person name="Estrada C.G."/>
            <person name="Geysens S."/>
            <person name="Goldman G."/>
            <person name="de Groot P.W."/>
            <person name="Hansen K."/>
            <person name="Harris S.D."/>
            <person name="Heinekamp T."/>
            <person name="Helmstaedt K."/>
            <person name="Henrissat B."/>
            <person name="Hofmann G."/>
            <person name="Homan T."/>
            <person name="Horio T."/>
            <person name="Horiuchi H."/>
            <person name="James S."/>
            <person name="Jones M."/>
            <person name="Karaffa L."/>
            <person name="Karanyi Z."/>
            <person name="Kato M."/>
            <person name="Keller N."/>
            <person name="Kelly D.E."/>
            <person name="Kiel J.A."/>
            <person name="Kim J.M."/>
            <person name="van der Klei I.J."/>
            <person name="Klis F.M."/>
            <person name="Kovalchuk A."/>
            <person name="Krasevec N."/>
            <person name="Kubicek C.P."/>
            <person name="Liu B."/>
            <person name="Maccabe A."/>
            <person name="Meyer V."/>
            <person name="Mirabito P."/>
            <person name="Miskei M."/>
            <person name="Mos M."/>
            <person name="Mullins J."/>
            <person name="Nelson D.R."/>
            <person name="Nielsen J."/>
            <person name="Oakley B.R."/>
            <person name="Osmani S.A."/>
            <person name="Pakula T."/>
            <person name="Paszewski A."/>
            <person name="Paulsen I."/>
            <person name="Pilsyk S."/>
            <person name="Pocsi I."/>
            <person name="Punt P.J."/>
            <person name="Ram A.F."/>
            <person name="Ren Q."/>
            <person name="Robellet X."/>
            <person name="Robson G."/>
            <person name="Seiboth B."/>
            <person name="van Solingen P."/>
            <person name="Specht T."/>
            <person name="Sun J."/>
            <person name="Taheri-Talesh N."/>
            <person name="Takeshita N."/>
            <person name="Ussery D."/>
            <person name="vanKuyk P.A."/>
            <person name="Visser H."/>
            <person name="van de Vondervoort P.J."/>
            <person name="de Vries R.P."/>
            <person name="Walton J."/>
            <person name="Xiang X."/>
            <person name="Xiong Y."/>
            <person name="Zeng A.P."/>
            <person name="Brandt B.W."/>
            <person name="Cornell M.J."/>
            <person name="van den Hondel C.A."/>
            <person name="Visser J."/>
            <person name="Oliver S.G."/>
            <person name="Turner G."/>
        </authorList>
    </citation>
    <scope>GENOME REANNOTATION</scope>
    <source>
        <strain evidence="3">FGSC A4 / ATCC 38163 / CBS 112.46 / NRRL 194 / M139</strain>
    </source>
</reference>
<feature type="region of interest" description="Disordered" evidence="1">
    <location>
        <begin position="13"/>
        <end position="36"/>
    </location>
</feature>
<evidence type="ECO:0000313" key="2">
    <source>
        <dbReference type="EMBL" id="CBF80407.1"/>
    </source>
</evidence>
<evidence type="ECO:0000313" key="3">
    <source>
        <dbReference type="Proteomes" id="UP000000560"/>
    </source>
</evidence>
<dbReference type="AlphaFoldDB" id="Q5ATK8"/>
<protein>
    <submittedName>
        <fullName evidence="2">Uncharacterized protein</fullName>
    </submittedName>
</protein>
<dbReference type="KEGG" id="ani:ANIA_08372"/>
<organism evidence="2 3">
    <name type="scientific">Emericella nidulans (strain FGSC A4 / ATCC 38163 / CBS 112.46 / NRRL 194 / M139)</name>
    <name type="common">Aspergillus nidulans</name>
    <dbReference type="NCBI Taxonomy" id="227321"/>
    <lineage>
        <taxon>Eukaryota</taxon>
        <taxon>Fungi</taxon>
        <taxon>Dikarya</taxon>
        <taxon>Ascomycota</taxon>
        <taxon>Pezizomycotina</taxon>
        <taxon>Eurotiomycetes</taxon>
        <taxon>Eurotiomycetidae</taxon>
        <taxon>Eurotiales</taxon>
        <taxon>Aspergillaceae</taxon>
        <taxon>Aspergillus</taxon>
        <taxon>Aspergillus subgen. Nidulantes</taxon>
    </lineage>
</organism>
<dbReference type="InterPro" id="IPR027417">
    <property type="entry name" value="P-loop_NTPase"/>
</dbReference>
<feature type="compositionally biased region" description="Basic and acidic residues" evidence="1">
    <location>
        <begin position="16"/>
        <end position="32"/>
    </location>
</feature>
<dbReference type="EMBL" id="BN001305">
    <property type="protein sequence ID" value="CBF80407.1"/>
    <property type="molecule type" value="Genomic_DNA"/>
</dbReference>
<name>Q5ATK8_EMENI</name>
<accession>C8VE68</accession>
<gene>
    <name evidence="2" type="ORF">ANIA_08372</name>
</gene>
<dbReference type="GeneID" id="2868775"/>
<dbReference type="RefSeq" id="XP_681641.1">
    <property type="nucleotide sequence ID" value="XM_676549.1"/>
</dbReference>
<dbReference type="SUPFAM" id="SSF52540">
    <property type="entry name" value="P-loop containing nucleoside triphosphate hydrolases"/>
    <property type="match status" value="1"/>
</dbReference>
<keyword evidence="3" id="KW-1185">Reference proteome</keyword>
<reference evidence="3" key="1">
    <citation type="journal article" date="2005" name="Nature">
        <title>Sequencing of Aspergillus nidulans and comparative analysis with A. fumigatus and A. oryzae.</title>
        <authorList>
            <person name="Galagan J.E."/>
            <person name="Calvo S.E."/>
            <person name="Cuomo C."/>
            <person name="Ma L.J."/>
            <person name="Wortman J.R."/>
            <person name="Batzoglou S."/>
            <person name="Lee S.I."/>
            <person name="Basturkmen M."/>
            <person name="Spevak C.C."/>
            <person name="Clutterbuck J."/>
            <person name="Kapitonov V."/>
            <person name="Jurka J."/>
            <person name="Scazzocchio C."/>
            <person name="Farman M."/>
            <person name="Butler J."/>
            <person name="Purcell S."/>
            <person name="Harris S."/>
            <person name="Braus G.H."/>
            <person name="Draht O."/>
            <person name="Busch S."/>
            <person name="D'Enfert C."/>
            <person name="Bouchier C."/>
            <person name="Goldman G.H."/>
            <person name="Bell-Pedersen D."/>
            <person name="Griffiths-Jones S."/>
            <person name="Doonan J.H."/>
            <person name="Yu J."/>
            <person name="Vienken K."/>
            <person name="Pain A."/>
            <person name="Freitag M."/>
            <person name="Selker E.U."/>
            <person name="Archer D.B."/>
            <person name="Penalva M.A."/>
            <person name="Oakley B.R."/>
            <person name="Momany M."/>
            <person name="Tanaka T."/>
            <person name="Kumagai T."/>
            <person name="Asai K."/>
            <person name="Machida M."/>
            <person name="Nierman W.C."/>
            <person name="Denning D.W."/>
            <person name="Caddick M."/>
            <person name="Hynes M."/>
            <person name="Paoletti M."/>
            <person name="Fischer R."/>
            <person name="Miller B."/>
            <person name="Dyer P."/>
            <person name="Sachs M.S."/>
            <person name="Osmani S.A."/>
            <person name="Birren B.W."/>
        </authorList>
    </citation>
    <scope>NUCLEOTIDE SEQUENCE [LARGE SCALE GENOMIC DNA]</scope>
    <source>
        <strain evidence="3">FGSC A4 / ATCC 38163 / CBS 112.46 / NRRL 194 / M139</strain>
    </source>
</reference>
<dbReference type="Gene3D" id="3.40.50.300">
    <property type="entry name" value="P-loop containing nucleotide triphosphate hydrolases"/>
    <property type="match status" value="1"/>
</dbReference>
<dbReference type="HOGENOM" id="CLU_1310100_0_0_1"/>
<dbReference type="InParanoid" id="Q5ATK8"/>
<proteinExistence type="predicted"/>
<sequence length="210" mass="23368">MLREVKFRPIISSGGKRLESRPNDQSDADGHRAVAPLPSHLITTKRPMMSHMHDHNIHYILGAPGSGKTTIVPYLRELLPRWIIIDWDELMVPAEMLAGRSIRDNESLWKPYAALVKSVLDMLAPNSVLLLGVCTPAQLAGWPIREWVILDCDDRERTARLQQRGESADEIQEAVSDAAEYRALGLRTTDGTTITPQETAQAIAGIICMP</sequence>
<dbReference type="OrthoDB" id="10348574at2759"/>
<evidence type="ECO:0000256" key="1">
    <source>
        <dbReference type="SAM" id="MobiDB-lite"/>
    </source>
</evidence>
<dbReference type="Proteomes" id="UP000000560">
    <property type="component" value="Chromosome V"/>
</dbReference>
<dbReference type="VEuPathDB" id="FungiDB:AN8372"/>
<accession>Q5ATK8</accession>